<comment type="caution">
    <text evidence="8">The sequence shown here is derived from an EMBL/GenBank/DDBJ whole genome shotgun (WGS) entry which is preliminary data.</text>
</comment>
<dbReference type="HOGENOM" id="CLU_008455_11_5_1"/>
<dbReference type="PANTHER" id="PTHR23502:SF48">
    <property type="entry name" value="MULTIDRUG TRANSPORTER, PUTATIVE (AFU_ORTHOLOGUE AFUA_5G02700)-RELATED"/>
    <property type="match status" value="1"/>
</dbReference>
<dbReference type="AlphaFoldDB" id="A0A074S8K7"/>
<feature type="transmembrane region" description="Helical" evidence="6">
    <location>
        <begin position="187"/>
        <end position="208"/>
    </location>
</feature>
<name>A0A074S8K7_9AGAM</name>
<keyword evidence="4 6" id="KW-0472">Membrane</keyword>
<evidence type="ECO:0000256" key="1">
    <source>
        <dbReference type="ARBA" id="ARBA00004141"/>
    </source>
</evidence>
<proteinExistence type="predicted"/>
<evidence type="ECO:0000256" key="2">
    <source>
        <dbReference type="ARBA" id="ARBA00022692"/>
    </source>
</evidence>
<organism evidence="8 9">
    <name type="scientific">Rhizoctonia solani 123E</name>
    <dbReference type="NCBI Taxonomy" id="1423351"/>
    <lineage>
        <taxon>Eukaryota</taxon>
        <taxon>Fungi</taxon>
        <taxon>Dikarya</taxon>
        <taxon>Basidiomycota</taxon>
        <taxon>Agaricomycotina</taxon>
        <taxon>Agaricomycetes</taxon>
        <taxon>Cantharellales</taxon>
        <taxon>Ceratobasidiaceae</taxon>
        <taxon>Rhizoctonia</taxon>
    </lineage>
</organism>
<dbReference type="EMBL" id="AZST01000002">
    <property type="protein sequence ID" value="KEP55726.1"/>
    <property type="molecule type" value="Genomic_DNA"/>
</dbReference>
<feature type="transmembrane region" description="Helical" evidence="6">
    <location>
        <begin position="358"/>
        <end position="378"/>
    </location>
</feature>
<protein>
    <submittedName>
        <fullName evidence="8">MFS polyamine transporter</fullName>
    </submittedName>
</protein>
<feature type="domain" description="Major facilitator superfamily (MFS) profile" evidence="7">
    <location>
        <begin position="92"/>
        <end position="517"/>
    </location>
</feature>
<feature type="transmembrane region" description="Helical" evidence="6">
    <location>
        <begin position="423"/>
        <end position="446"/>
    </location>
</feature>
<keyword evidence="9" id="KW-1185">Reference proteome</keyword>
<dbReference type="InterPro" id="IPR011701">
    <property type="entry name" value="MFS"/>
</dbReference>
<dbReference type="FunFam" id="1.20.1250.20:FF:000011">
    <property type="entry name" value="MFS multidrug transporter, putative"/>
    <property type="match status" value="1"/>
</dbReference>
<evidence type="ECO:0000256" key="4">
    <source>
        <dbReference type="ARBA" id="ARBA00023136"/>
    </source>
</evidence>
<feature type="transmembrane region" description="Helical" evidence="6">
    <location>
        <begin position="90"/>
        <end position="110"/>
    </location>
</feature>
<feature type="transmembrane region" description="Helical" evidence="6">
    <location>
        <begin position="322"/>
        <end position="346"/>
    </location>
</feature>
<keyword evidence="2 6" id="KW-0812">Transmembrane</keyword>
<dbReference type="PANTHER" id="PTHR23502">
    <property type="entry name" value="MAJOR FACILITATOR SUPERFAMILY"/>
    <property type="match status" value="1"/>
</dbReference>
<dbReference type="InterPro" id="IPR036259">
    <property type="entry name" value="MFS_trans_sf"/>
</dbReference>
<dbReference type="OrthoDB" id="3357846at2759"/>
<dbReference type="Proteomes" id="UP000027456">
    <property type="component" value="Unassembled WGS sequence"/>
</dbReference>
<accession>A0A074S8K7</accession>
<dbReference type="CDD" id="cd17323">
    <property type="entry name" value="MFS_Tpo1_MDR_like"/>
    <property type="match status" value="1"/>
</dbReference>
<feature type="compositionally biased region" description="Basic and acidic residues" evidence="5">
    <location>
        <begin position="30"/>
        <end position="65"/>
    </location>
</feature>
<keyword evidence="3 6" id="KW-1133">Transmembrane helix</keyword>
<evidence type="ECO:0000259" key="7">
    <source>
        <dbReference type="PROSITE" id="PS50850"/>
    </source>
</evidence>
<evidence type="ECO:0000256" key="6">
    <source>
        <dbReference type="SAM" id="Phobius"/>
    </source>
</evidence>
<evidence type="ECO:0000313" key="9">
    <source>
        <dbReference type="Proteomes" id="UP000027456"/>
    </source>
</evidence>
<dbReference type="Gene3D" id="1.20.1250.20">
    <property type="entry name" value="MFS general substrate transporter like domains"/>
    <property type="match status" value="1"/>
</dbReference>
<feature type="transmembrane region" description="Helical" evidence="6">
    <location>
        <begin position="398"/>
        <end position="417"/>
    </location>
</feature>
<feature type="transmembrane region" description="Helical" evidence="6">
    <location>
        <begin position="246"/>
        <end position="275"/>
    </location>
</feature>
<comment type="subcellular location">
    <subcellularLocation>
        <location evidence="1">Membrane</location>
        <topology evidence="1">Multi-pass membrane protein</topology>
    </subcellularLocation>
</comment>
<dbReference type="Pfam" id="PF07690">
    <property type="entry name" value="MFS_1"/>
    <property type="match status" value="1"/>
</dbReference>
<feature type="transmembrane region" description="Helical" evidence="6">
    <location>
        <begin position="130"/>
        <end position="149"/>
    </location>
</feature>
<feature type="transmembrane region" description="Helical" evidence="6">
    <location>
        <begin position="156"/>
        <end position="175"/>
    </location>
</feature>
<dbReference type="InterPro" id="IPR020846">
    <property type="entry name" value="MFS_dom"/>
</dbReference>
<reference evidence="8 9" key="1">
    <citation type="submission" date="2013-12" db="EMBL/GenBank/DDBJ databases">
        <authorList>
            <person name="Cubeta M."/>
            <person name="Pakala S."/>
            <person name="Fedorova N."/>
            <person name="Thomas E."/>
            <person name="Dean R."/>
            <person name="Jabaji S."/>
            <person name="Neate S."/>
            <person name="Toda T."/>
            <person name="Tavantzis S."/>
            <person name="Vilgalys R."/>
            <person name="Bharathan N."/>
            <person name="Pakala S."/>
            <person name="Losada L.S."/>
            <person name="Zafar N."/>
            <person name="Nierman W."/>
        </authorList>
    </citation>
    <scope>NUCLEOTIDE SEQUENCE [LARGE SCALE GENOMIC DNA]</scope>
    <source>
        <strain evidence="8 9">123E</strain>
    </source>
</reference>
<sequence>MSFVPPSLPKGLSEKPASPGIHLPPSTQPYERDVVLHHVGDQHPDEDHVSNSDAHTEVNSDPERDAKYNLVTWDDNDPENPRNLSRFRKWTITLLSSALCLSVALGSSIVTGDIPGPMEEFKVSEEVVNLTVTLFVVGFGIGPLVFAPMSEILGRYPVYCISMGLYFIFTLPSALAPNIGCLIASRALAGIASSAPMTNVGGTLADIWDVEDRGAAMAVFSSSIFMGPCIGPLIGGFIGETIGWRWIYWVLFIFVGVVFAATVFFMPETLSPVLLRRRAARLRKETGDPTLKSESELHHVSLSEKVKISLTRPLILLATEPLLICMSGYLTFIYSLLYLFFFAYPLVLVPKGLNAGEIGLTFIGVMIGIFVAMFLLPLQEKAYRKVCSKRGVVPEARLPFMMFGSVLLPFGLFIFAWTSMRHVHWIGTAIAGIPFGAAMVAVYISANSYIIDTYQRYTASAVAAKTFLRSIVGATVPLWVNQMYAGMTPQWASTLLAFLAIAAMPIPFIFFYYGDKIRARSTKAN</sequence>
<evidence type="ECO:0000256" key="5">
    <source>
        <dbReference type="SAM" id="MobiDB-lite"/>
    </source>
</evidence>
<feature type="transmembrane region" description="Helical" evidence="6">
    <location>
        <begin position="491"/>
        <end position="513"/>
    </location>
</feature>
<dbReference type="STRING" id="1423351.A0A074S8K7"/>
<evidence type="ECO:0000313" key="8">
    <source>
        <dbReference type="EMBL" id="KEP55726.1"/>
    </source>
</evidence>
<feature type="transmembrane region" description="Helical" evidence="6">
    <location>
        <begin position="215"/>
        <end position="234"/>
    </location>
</feature>
<evidence type="ECO:0000256" key="3">
    <source>
        <dbReference type="ARBA" id="ARBA00022989"/>
    </source>
</evidence>
<dbReference type="SUPFAM" id="SSF103473">
    <property type="entry name" value="MFS general substrate transporter"/>
    <property type="match status" value="1"/>
</dbReference>
<dbReference type="GO" id="GO:0005886">
    <property type="term" value="C:plasma membrane"/>
    <property type="evidence" value="ECO:0007669"/>
    <property type="project" value="TreeGrafter"/>
</dbReference>
<feature type="transmembrane region" description="Helical" evidence="6">
    <location>
        <begin position="467"/>
        <end position="485"/>
    </location>
</feature>
<dbReference type="GO" id="GO:0022857">
    <property type="term" value="F:transmembrane transporter activity"/>
    <property type="evidence" value="ECO:0007669"/>
    <property type="project" value="InterPro"/>
</dbReference>
<dbReference type="PROSITE" id="PS50850">
    <property type="entry name" value="MFS"/>
    <property type="match status" value="1"/>
</dbReference>
<feature type="region of interest" description="Disordered" evidence="5">
    <location>
        <begin position="1"/>
        <end position="65"/>
    </location>
</feature>
<gene>
    <name evidence="8" type="ORF">V565_001830</name>
</gene>